<organism evidence="1 2">
    <name type="scientific">Puccinia graminis f. sp. tritici (strain CRL 75-36-700-3 / race SCCL)</name>
    <name type="common">Black stem rust fungus</name>
    <dbReference type="NCBI Taxonomy" id="418459"/>
    <lineage>
        <taxon>Eukaryota</taxon>
        <taxon>Fungi</taxon>
        <taxon>Dikarya</taxon>
        <taxon>Basidiomycota</taxon>
        <taxon>Pucciniomycotina</taxon>
        <taxon>Pucciniomycetes</taxon>
        <taxon>Pucciniales</taxon>
        <taxon>Pucciniaceae</taxon>
        <taxon>Puccinia</taxon>
    </lineage>
</organism>
<dbReference type="VEuPathDB" id="FungiDB:PGTG_22407"/>
<dbReference type="KEGG" id="pgr:PGTG_22407"/>
<name>H6QUI6_PUCGT</name>
<evidence type="ECO:0000313" key="2">
    <source>
        <dbReference type="Proteomes" id="UP000008783"/>
    </source>
</evidence>
<reference evidence="2" key="1">
    <citation type="journal article" date="2011" name="Proc. Natl. Acad. Sci. U.S.A.">
        <title>Obligate biotrophy features unraveled by the genomic analysis of rust fungi.</title>
        <authorList>
            <person name="Duplessis S."/>
            <person name="Cuomo C.A."/>
            <person name="Lin Y.-C."/>
            <person name="Aerts A."/>
            <person name="Tisserant E."/>
            <person name="Veneault-Fourrey C."/>
            <person name="Joly D.L."/>
            <person name="Hacquard S."/>
            <person name="Amselem J."/>
            <person name="Cantarel B.L."/>
            <person name="Chiu R."/>
            <person name="Coutinho P.M."/>
            <person name="Feau N."/>
            <person name="Field M."/>
            <person name="Frey P."/>
            <person name="Gelhaye E."/>
            <person name="Goldberg J."/>
            <person name="Grabherr M.G."/>
            <person name="Kodira C.D."/>
            <person name="Kohler A."/>
            <person name="Kuees U."/>
            <person name="Lindquist E.A."/>
            <person name="Lucas S.M."/>
            <person name="Mago R."/>
            <person name="Mauceli E."/>
            <person name="Morin E."/>
            <person name="Murat C."/>
            <person name="Pangilinan J.L."/>
            <person name="Park R."/>
            <person name="Pearson M."/>
            <person name="Quesneville H."/>
            <person name="Rouhier N."/>
            <person name="Sakthikumar S."/>
            <person name="Salamov A.A."/>
            <person name="Schmutz J."/>
            <person name="Selles B."/>
            <person name="Shapiro H."/>
            <person name="Tanguay P."/>
            <person name="Tuskan G.A."/>
            <person name="Henrissat B."/>
            <person name="Van de Peer Y."/>
            <person name="Rouze P."/>
            <person name="Ellis J.G."/>
            <person name="Dodds P.N."/>
            <person name="Schein J.E."/>
            <person name="Zhong S."/>
            <person name="Hamelin R.C."/>
            <person name="Grigoriev I.V."/>
            <person name="Szabo L.J."/>
            <person name="Martin F."/>
        </authorList>
    </citation>
    <scope>NUCLEOTIDE SEQUENCE [LARGE SCALE GENOMIC DNA]</scope>
    <source>
        <strain evidence="2">CRL 75-36-700-3 / race SCCL</strain>
    </source>
</reference>
<dbReference type="GeneID" id="13542466"/>
<protein>
    <submittedName>
        <fullName evidence="1">Uncharacterized protein</fullName>
    </submittedName>
</protein>
<evidence type="ECO:0000313" key="1">
    <source>
        <dbReference type="EMBL" id="EHS64698.1"/>
    </source>
</evidence>
<dbReference type="EMBL" id="DS178342">
    <property type="protein sequence ID" value="EHS64698.1"/>
    <property type="molecule type" value="Genomic_DNA"/>
</dbReference>
<dbReference type="RefSeq" id="XP_003888833.1">
    <property type="nucleotide sequence ID" value="XM_003888784.1"/>
</dbReference>
<dbReference type="Proteomes" id="UP000008783">
    <property type="component" value="Unassembled WGS sequence"/>
</dbReference>
<dbReference type="AlphaFoldDB" id="H6QUI6"/>
<accession>H6QUI6</accession>
<keyword evidence="2" id="KW-1185">Reference proteome</keyword>
<dbReference type="HOGENOM" id="CLU_3033451_0_0_1"/>
<dbReference type="InParanoid" id="H6QUI6"/>
<proteinExistence type="predicted"/>
<sequence length="55" mass="6450">MELEIPYARRPHCCRGCYGERRVGGTFCGERYRALMSQRRLPLQKSRDVTVVHLP</sequence>
<gene>
    <name evidence="1" type="ORF">PGTG_22407</name>
</gene>